<dbReference type="RefSeq" id="WP_289267315.1">
    <property type="nucleotide sequence ID" value="NZ_OX365700.1"/>
</dbReference>
<organism evidence="2 3">
    <name type="scientific">Nitrospira tepida</name>
    <dbReference type="NCBI Taxonomy" id="2973512"/>
    <lineage>
        <taxon>Bacteria</taxon>
        <taxon>Pseudomonadati</taxon>
        <taxon>Nitrospirota</taxon>
        <taxon>Nitrospiria</taxon>
        <taxon>Nitrospirales</taxon>
        <taxon>Nitrospiraceae</taxon>
        <taxon>Nitrospira</taxon>
    </lineage>
</organism>
<evidence type="ECO:0000313" key="3">
    <source>
        <dbReference type="Proteomes" id="UP001179121"/>
    </source>
</evidence>
<reference evidence="2" key="1">
    <citation type="submission" date="2022-10" db="EMBL/GenBank/DDBJ databases">
        <authorList>
            <person name="Koch H."/>
        </authorList>
    </citation>
    <scope>NUCLEOTIDE SEQUENCE</scope>
    <source>
        <strain evidence="2">DNF</strain>
    </source>
</reference>
<dbReference type="KEGG" id="nti:DNFV4_00750"/>
<gene>
    <name evidence="2" type="ORF">DNFV4_00750</name>
</gene>
<dbReference type="EMBL" id="OX365700">
    <property type="protein sequence ID" value="CAI4030322.1"/>
    <property type="molecule type" value="Genomic_DNA"/>
</dbReference>
<keyword evidence="3" id="KW-1185">Reference proteome</keyword>
<feature type="compositionally biased region" description="Basic and acidic residues" evidence="1">
    <location>
        <begin position="61"/>
        <end position="77"/>
    </location>
</feature>
<proteinExistence type="predicted"/>
<sequence length="77" mass="8150">MAEEQQKPDSPGLDSPADDTGSQQGALLRLLGELRAELDRILASLPASAAADATSSQESVGPERDDSRSDKTDRPQE</sequence>
<accession>A0AA86T4R0</accession>
<dbReference type="Proteomes" id="UP001179121">
    <property type="component" value="Chromosome"/>
</dbReference>
<dbReference type="AlphaFoldDB" id="A0AA86T4R0"/>
<evidence type="ECO:0000313" key="2">
    <source>
        <dbReference type="EMBL" id="CAI4030322.1"/>
    </source>
</evidence>
<protein>
    <submittedName>
        <fullName evidence="2">Uncharacterized protein</fullName>
    </submittedName>
</protein>
<evidence type="ECO:0000256" key="1">
    <source>
        <dbReference type="SAM" id="MobiDB-lite"/>
    </source>
</evidence>
<feature type="compositionally biased region" description="Low complexity" evidence="1">
    <location>
        <begin position="46"/>
        <end position="59"/>
    </location>
</feature>
<feature type="region of interest" description="Disordered" evidence="1">
    <location>
        <begin position="46"/>
        <end position="77"/>
    </location>
</feature>
<feature type="region of interest" description="Disordered" evidence="1">
    <location>
        <begin position="1"/>
        <end position="26"/>
    </location>
</feature>
<name>A0AA86T4R0_9BACT</name>